<sequence length="197" mass="22037">MKQLWILLLLAALAACQSHNPYVADSKPLPPAPAHSPQQLDRSAYPAAPRDYGRYRTWSWQRLPAGTAWASSEQVQEALSNALDQRGLRPYRAGKASDLKVSAELRLEQRTRQVREDYGSQYGHNRYDDQYGMWGSAPRVRSYTEEVMVLRIELFDGQDGQPIWSTSAETLSSGSQSERAAALRNAVQQALAAYPPS</sequence>
<dbReference type="InterPro" id="IPR025411">
    <property type="entry name" value="DUF4136"/>
</dbReference>
<protein>
    <submittedName>
        <fullName evidence="3">DUF4136 domain-containing protein</fullName>
    </submittedName>
</protein>
<dbReference type="Gene3D" id="3.30.160.670">
    <property type="match status" value="1"/>
</dbReference>
<dbReference type="AlphaFoldDB" id="A0A4V4R8Y3"/>
<evidence type="ECO:0000259" key="2">
    <source>
        <dbReference type="Pfam" id="PF13590"/>
    </source>
</evidence>
<dbReference type="Pfam" id="PF13590">
    <property type="entry name" value="DUF4136"/>
    <property type="match status" value="1"/>
</dbReference>
<dbReference type="Proteomes" id="UP000307541">
    <property type="component" value="Unassembled WGS sequence"/>
</dbReference>
<feature type="chain" id="PRO_5020204800" evidence="1">
    <location>
        <begin position="25"/>
        <end position="197"/>
    </location>
</feature>
<dbReference type="PROSITE" id="PS51257">
    <property type="entry name" value="PROKAR_LIPOPROTEIN"/>
    <property type="match status" value="1"/>
</dbReference>
<name>A0A4V4R8Y3_9PSED</name>
<dbReference type="OrthoDB" id="7030024at2"/>
<dbReference type="RefSeq" id="WP_136665521.1">
    <property type="nucleotide sequence ID" value="NZ_RFLV01000003.1"/>
</dbReference>
<keyword evidence="1" id="KW-0732">Signal</keyword>
<evidence type="ECO:0000313" key="3">
    <source>
        <dbReference type="EMBL" id="TIH07694.1"/>
    </source>
</evidence>
<comment type="caution">
    <text evidence="3">The sequence shown here is derived from an EMBL/GenBank/DDBJ whole genome shotgun (WGS) entry which is preliminary data.</text>
</comment>
<feature type="domain" description="DUF4136" evidence="2">
    <location>
        <begin position="50"/>
        <end position="196"/>
    </location>
</feature>
<proteinExistence type="predicted"/>
<dbReference type="EMBL" id="RFLV01000003">
    <property type="protein sequence ID" value="TIH07694.1"/>
    <property type="molecule type" value="Genomic_DNA"/>
</dbReference>
<keyword evidence="4" id="KW-1185">Reference proteome</keyword>
<accession>A0A4V4R8Y3</accession>
<reference evidence="3 4" key="1">
    <citation type="submission" date="2018-10" db="EMBL/GenBank/DDBJ databases">
        <title>Pseudomonas leptonychotis sp. nov., isolated from Weddell seals in Antarctica.</title>
        <authorList>
            <person name="Novakova D."/>
            <person name="Svec P."/>
            <person name="Kralova S."/>
            <person name="Kristofova L."/>
            <person name="Zeman M."/>
            <person name="Pantucek R."/>
            <person name="Maslanova I."/>
            <person name="Sedlacek I."/>
        </authorList>
    </citation>
    <scope>NUCLEOTIDE SEQUENCE [LARGE SCALE GENOMIC DNA]</scope>
    <source>
        <strain evidence="3 4">CCM 8849</strain>
    </source>
</reference>
<organism evidence="3 4">
    <name type="scientific">Pseudomonas leptonychotis</name>
    <dbReference type="NCBI Taxonomy" id="2448482"/>
    <lineage>
        <taxon>Bacteria</taxon>
        <taxon>Pseudomonadati</taxon>
        <taxon>Pseudomonadota</taxon>
        <taxon>Gammaproteobacteria</taxon>
        <taxon>Pseudomonadales</taxon>
        <taxon>Pseudomonadaceae</taxon>
        <taxon>Pseudomonas</taxon>
    </lineage>
</organism>
<gene>
    <name evidence="3" type="ORF">D8779_16210</name>
</gene>
<evidence type="ECO:0000256" key="1">
    <source>
        <dbReference type="SAM" id="SignalP"/>
    </source>
</evidence>
<feature type="signal peptide" evidence="1">
    <location>
        <begin position="1"/>
        <end position="24"/>
    </location>
</feature>
<evidence type="ECO:0000313" key="4">
    <source>
        <dbReference type="Proteomes" id="UP000307541"/>
    </source>
</evidence>